<dbReference type="EMBL" id="UYWY01021105">
    <property type="protein sequence ID" value="VDM43399.1"/>
    <property type="molecule type" value="Genomic_DNA"/>
</dbReference>
<dbReference type="Proteomes" id="UP000050794">
    <property type="component" value="Unassembled WGS sequence"/>
</dbReference>
<accession>A0A183UUA8</accession>
<evidence type="ECO:0000313" key="2">
    <source>
        <dbReference type="EMBL" id="VDM43399.1"/>
    </source>
</evidence>
<reference evidence="4" key="1">
    <citation type="submission" date="2016-06" db="UniProtKB">
        <authorList>
            <consortium name="WormBaseParasite"/>
        </authorList>
    </citation>
    <scope>IDENTIFICATION</scope>
</reference>
<gene>
    <name evidence="2" type="ORF">TCNE_LOCUS12078</name>
</gene>
<protein>
    <submittedName>
        <fullName evidence="4">Phospholipid scramblase</fullName>
    </submittedName>
</protein>
<organism evidence="3 4">
    <name type="scientific">Toxocara canis</name>
    <name type="common">Canine roundworm</name>
    <dbReference type="NCBI Taxonomy" id="6265"/>
    <lineage>
        <taxon>Eukaryota</taxon>
        <taxon>Metazoa</taxon>
        <taxon>Ecdysozoa</taxon>
        <taxon>Nematoda</taxon>
        <taxon>Chromadorea</taxon>
        <taxon>Rhabditida</taxon>
        <taxon>Spirurina</taxon>
        <taxon>Ascaridomorpha</taxon>
        <taxon>Ascaridoidea</taxon>
        <taxon>Toxocaridae</taxon>
        <taxon>Toxocara</taxon>
    </lineage>
</organism>
<dbReference type="AlphaFoldDB" id="A0A183UUA8"/>
<name>A0A183UUA8_TOXCA</name>
<feature type="region of interest" description="Disordered" evidence="1">
    <location>
        <begin position="1"/>
        <end position="24"/>
    </location>
</feature>
<evidence type="ECO:0000313" key="4">
    <source>
        <dbReference type="WBParaSite" id="TCNE_0001207801-mRNA-1"/>
    </source>
</evidence>
<proteinExistence type="predicted"/>
<dbReference type="WBParaSite" id="TCNE_0001207801-mRNA-1">
    <property type="protein sequence ID" value="TCNE_0001207801-mRNA-1"/>
    <property type="gene ID" value="TCNE_0001207801"/>
</dbReference>
<sequence>MDSSKSRIHKTLSGGVHQTGGRKQSITAQLTRSARRLSAVVAPQFTKLDPFPLLQKYHSLRIRIADITQLEAALERYLANNAVQFNPIDFEITDENDSRILNVSLHPEEMVLAEGARRIFSLTFAESSSDDNGTLISKIRHPVSGMRVFEFIEQHSSDTIQISSCVDDYDRCYIEQFTSSWLGALSLCGCLFTKVQWHFKKDETLLAVVRPQFAFFDENSIRMEWSQQADNELRLLVIAFAMTQIVREAFPTLMHILREQRIRRLG</sequence>
<evidence type="ECO:0000313" key="3">
    <source>
        <dbReference type="Proteomes" id="UP000050794"/>
    </source>
</evidence>
<reference evidence="2 3" key="2">
    <citation type="submission" date="2018-11" db="EMBL/GenBank/DDBJ databases">
        <authorList>
            <consortium name="Pathogen Informatics"/>
        </authorList>
    </citation>
    <scope>NUCLEOTIDE SEQUENCE [LARGE SCALE GENOMIC DNA]</scope>
</reference>
<keyword evidence="3" id="KW-1185">Reference proteome</keyword>
<feature type="compositionally biased region" description="Basic residues" evidence="1">
    <location>
        <begin position="1"/>
        <end position="10"/>
    </location>
</feature>
<evidence type="ECO:0000256" key="1">
    <source>
        <dbReference type="SAM" id="MobiDB-lite"/>
    </source>
</evidence>